<dbReference type="PANTHER" id="PTHR44835:SF1">
    <property type="entry name" value="PROTEIN O-GLCNAC TRANSFERASE"/>
    <property type="match status" value="1"/>
</dbReference>
<dbReference type="GO" id="GO:0016757">
    <property type="term" value="F:glycosyltransferase activity"/>
    <property type="evidence" value="ECO:0007669"/>
    <property type="project" value="UniProtKB-KW"/>
</dbReference>
<proteinExistence type="predicted"/>
<dbReference type="Gene3D" id="1.25.40.10">
    <property type="entry name" value="Tetratricopeptide repeat domain"/>
    <property type="match status" value="1"/>
</dbReference>
<dbReference type="RefSeq" id="WP_153013027.1">
    <property type="nucleotide sequence ID" value="NZ_LDSL01000204.1"/>
</dbReference>
<dbReference type="Proteomes" id="UP000072741">
    <property type="component" value="Unassembled WGS sequence"/>
</dbReference>
<dbReference type="InterPro" id="IPR051939">
    <property type="entry name" value="Glycosyltr_41/O-GlcNAc_trsf"/>
</dbReference>
<dbReference type="SUPFAM" id="SSF48452">
    <property type="entry name" value="TPR-like"/>
    <property type="match status" value="1"/>
</dbReference>
<organism evidence="4 5">
    <name type="scientific">Pseudacidovorax intermedius</name>
    <dbReference type="NCBI Taxonomy" id="433924"/>
    <lineage>
        <taxon>Bacteria</taxon>
        <taxon>Pseudomonadati</taxon>
        <taxon>Pseudomonadota</taxon>
        <taxon>Betaproteobacteria</taxon>
        <taxon>Burkholderiales</taxon>
        <taxon>Comamonadaceae</taxon>
        <taxon>Pseudacidovorax</taxon>
    </lineage>
</organism>
<accession>A0A147GL89</accession>
<dbReference type="EMBL" id="LDSL01000204">
    <property type="protein sequence ID" value="KTT13295.1"/>
    <property type="molecule type" value="Genomic_DNA"/>
</dbReference>
<evidence type="ECO:0000256" key="1">
    <source>
        <dbReference type="ARBA" id="ARBA00004922"/>
    </source>
</evidence>
<evidence type="ECO:0000256" key="2">
    <source>
        <dbReference type="ARBA" id="ARBA00022676"/>
    </source>
</evidence>
<evidence type="ECO:0000313" key="5">
    <source>
        <dbReference type="Proteomes" id="UP000072741"/>
    </source>
</evidence>
<dbReference type="AlphaFoldDB" id="A0A147GL89"/>
<dbReference type="InterPro" id="IPR011990">
    <property type="entry name" value="TPR-like_helical_dom_sf"/>
</dbReference>
<name>A0A147GL89_9BURK</name>
<evidence type="ECO:0008006" key="6">
    <source>
        <dbReference type="Google" id="ProtNLM"/>
    </source>
</evidence>
<dbReference type="Gene3D" id="3.40.50.11380">
    <property type="match status" value="1"/>
</dbReference>
<keyword evidence="3" id="KW-0808">Transferase</keyword>
<gene>
    <name evidence="4" type="ORF">NS331_24305</name>
</gene>
<sequence>MTPPAAKRRLMEQALLRTPGDVDLRLGLGAHCLAQGEVDSALRHAVAAAALRPDWQAELLLGRVHLQRGQADDAAARLHAAASRAQAPAAARAAAWRMLADLRLNAFGDPGGAAQALQACAALAPAHALDADLAAVVAALYEGGADAGAMGARLRLLAARLPVPAAPVLAPRSRPGQRLRIGLVSAQFCASPVGFLTLGALRVVAQQADLFFFDRGAKDDWARSAFQAIAHRWVGCAGTDTATLHQLMAAADLDALIDLGGWTDPAALAAVAGRPARRLLKWVGGQSLTTGLDCFDGFVADGRQAPPAAQPLYVEPLLRATDNYVSYTAPPYAPELDAAARQPPLPQGRPAPGCVALVSNPAKISAATAEAVRRLAPRRLVLVDHRWRHAGTRAAAEQRLGPLMAIAEFHTPAHHPAYLETLRGLDALFLDTRPYAMGLTAIELRLLGKHVRLARPPARAPMCARHAVGHYGAATLAGHARLGAELLRWCGP</sequence>
<protein>
    <recommendedName>
        <fullName evidence="6">Tetratricopeptide repeat protein</fullName>
    </recommendedName>
</protein>
<dbReference type="OrthoDB" id="255821at2"/>
<evidence type="ECO:0000313" key="4">
    <source>
        <dbReference type="EMBL" id="KTT13295.1"/>
    </source>
</evidence>
<reference evidence="4 5" key="1">
    <citation type="journal article" date="2016" name="Front. Microbiol.">
        <title>Genomic Resource of Rice Seed Associated Bacteria.</title>
        <authorList>
            <person name="Midha S."/>
            <person name="Bansal K."/>
            <person name="Sharma S."/>
            <person name="Kumar N."/>
            <person name="Patil P.P."/>
            <person name="Chaudhry V."/>
            <person name="Patil P.B."/>
        </authorList>
    </citation>
    <scope>NUCLEOTIDE SEQUENCE [LARGE SCALE GENOMIC DNA]</scope>
    <source>
        <strain evidence="4 5">NS331</strain>
    </source>
</reference>
<dbReference type="PANTHER" id="PTHR44835">
    <property type="entry name" value="UDP-N-ACETYLGLUCOSAMINE--PEPTIDE N-ACETYLGLUCOSAMINYLTRANSFERASE SPINDLY-RELATED"/>
    <property type="match status" value="1"/>
</dbReference>
<comment type="caution">
    <text evidence="4">The sequence shown here is derived from an EMBL/GenBank/DDBJ whole genome shotgun (WGS) entry which is preliminary data.</text>
</comment>
<comment type="pathway">
    <text evidence="1">Protein modification; protein glycosylation.</text>
</comment>
<keyword evidence="5" id="KW-1185">Reference proteome</keyword>
<keyword evidence="2" id="KW-0328">Glycosyltransferase</keyword>
<evidence type="ECO:0000256" key="3">
    <source>
        <dbReference type="ARBA" id="ARBA00022679"/>
    </source>
</evidence>